<reference evidence="7 8" key="1">
    <citation type="journal article" date="2020" name="Insects">
        <title>Bacteria Belonging to Pseudomonas typographi sp. nov. from the Bark Beetle Ips typographus Have Genomic Potential to Aid in the Host Ecology.</title>
        <authorList>
            <person name="Peral-Aranega E."/>
            <person name="Saati-Santamaria Z."/>
            <person name="Kolarik M."/>
            <person name="Rivas R."/>
            <person name="Garcia-Fraile P."/>
        </authorList>
    </citation>
    <scope>NUCLEOTIDE SEQUENCE [LARGE SCALE GENOMIC DNA]</scope>
    <source>
        <strain evidence="7 8">CA3A</strain>
    </source>
</reference>
<comment type="caution">
    <text evidence="7">The sequence shown here is derived from an EMBL/GenBank/DDBJ whole genome shotgun (WGS) entry which is preliminary data.</text>
</comment>
<organism evidence="7 8">
    <name type="scientific">Pseudomonas typographi</name>
    <dbReference type="NCBI Taxonomy" id="2715964"/>
    <lineage>
        <taxon>Bacteria</taxon>
        <taxon>Pseudomonadati</taxon>
        <taxon>Pseudomonadota</taxon>
        <taxon>Gammaproteobacteria</taxon>
        <taxon>Pseudomonadales</taxon>
        <taxon>Pseudomonadaceae</taxon>
        <taxon>Pseudomonas</taxon>
    </lineage>
</organism>
<evidence type="ECO:0000256" key="4">
    <source>
        <dbReference type="RuleBase" id="RU003719"/>
    </source>
</evidence>
<evidence type="ECO:0000313" key="7">
    <source>
        <dbReference type="EMBL" id="MBD1598750.1"/>
    </source>
</evidence>
<proteinExistence type="inferred from homology"/>
<dbReference type="PROSITE" id="PS00671">
    <property type="entry name" value="D_2_HYDROXYACID_DH_3"/>
    <property type="match status" value="1"/>
</dbReference>
<evidence type="ECO:0000256" key="3">
    <source>
        <dbReference type="ARBA" id="ARBA00023027"/>
    </source>
</evidence>
<dbReference type="EMBL" id="JAAOCA010000008">
    <property type="protein sequence ID" value="MBD1598750.1"/>
    <property type="molecule type" value="Genomic_DNA"/>
</dbReference>
<dbReference type="RefSeq" id="WP_190419375.1">
    <property type="nucleotide sequence ID" value="NZ_JAAOCA010000008.1"/>
</dbReference>
<dbReference type="PANTHER" id="PTHR43761">
    <property type="entry name" value="D-ISOMER SPECIFIC 2-HYDROXYACID DEHYDROGENASE FAMILY PROTEIN (AFU_ORTHOLOGUE AFUA_1G13630)"/>
    <property type="match status" value="1"/>
</dbReference>
<dbReference type="Pfam" id="PF02826">
    <property type="entry name" value="2-Hacid_dh_C"/>
    <property type="match status" value="1"/>
</dbReference>
<comment type="similarity">
    <text evidence="1 4">Belongs to the D-isomer specific 2-hydroxyacid dehydrogenase family.</text>
</comment>
<name>A0ABR7YZV6_9PSED</name>
<dbReference type="InterPro" id="IPR036291">
    <property type="entry name" value="NAD(P)-bd_dom_sf"/>
</dbReference>
<evidence type="ECO:0000259" key="6">
    <source>
        <dbReference type="Pfam" id="PF02826"/>
    </source>
</evidence>
<gene>
    <name evidence="7" type="ORF">HAQ05_08530</name>
</gene>
<evidence type="ECO:0000256" key="1">
    <source>
        <dbReference type="ARBA" id="ARBA00005854"/>
    </source>
</evidence>
<keyword evidence="8" id="KW-1185">Reference proteome</keyword>
<protein>
    <submittedName>
        <fullName evidence="7">Hydroxyacid dehydrogenase</fullName>
    </submittedName>
</protein>
<dbReference type="Gene3D" id="3.40.50.720">
    <property type="entry name" value="NAD(P)-binding Rossmann-like Domain"/>
    <property type="match status" value="2"/>
</dbReference>
<dbReference type="SUPFAM" id="SSF52283">
    <property type="entry name" value="Formate/glycerate dehydrogenase catalytic domain-like"/>
    <property type="match status" value="1"/>
</dbReference>
<dbReference type="SUPFAM" id="SSF51735">
    <property type="entry name" value="NAD(P)-binding Rossmann-fold domains"/>
    <property type="match status" value="1"/>
</dbReference>
<keyword evidence="2 4" id="KW-0560">Oxidoreductase</keyword>
<keyword evidence="3" id="KW-0520">NAD</keyword>
<dbReference type="Pfam" id="PF00389">
    <property type="entry name" value="2-Hacid_dh"/>
    <property type="match status" value="1"/>
</dbReference>
<dbReference type="PROSITE" id="PS00670">
    <property type="entry name" value="D_2_HYDROXYACID_DH_2"/>
    <property type="match status" value="1"/>
</dbReference>
<evidence type="ECO:0000256" key="2">
    <source>
        <dbReference type="ARBA" id="ARBA00023002"/>
    </source>
</evidence>
<dbReference type="InterPro" id="IPR050418">
    <property type="entry name" value="D-iso_2-hydroxyacid_DH_PdxB"/>
</dbReference>
<dbReference type="PANTHER" id="PTHR43761:SF1">
    <property type="entry name" value="D-ISOMER SPECIFIC 2-HYDROXYACID DEHYDROGENASE CATALYTIC DOMAIN-CONTAINING PROTEIN-RELATED"/>
    <property type="match status" value="1"/>
</dbReference>
<dbReference type="InterPro" id="IPR006139">
    <property type="entry name" value="D-isomer_2_OHA_DH_cat_dom"/>
</dbReference>
<evidence type="ECO:0000259" key="5">
    <source>
        <dbReference type="Pfam" id="PF00389"/>
    </source>
</evidence>
<feature type="domain" description="D-isomer specific 2-hydroxyacid dehydrogenase NAD-binding" evidence="6">
    <location>
        <begin position="144"/>
        <end position="323"/>
    </location>
</feature>
<feature type="domain" description="D-isomer specific 2-hydroxyacid dehydrogenase catalytic" evidence="5">
    <location>
        <begin position="53"/>
        <end position="347"/>
    </location>
</feature>
<sequence length="351" mass="37486">MTFCTLILDAPGPPLLFEEIDRFLEYDLAITLNLHYLADHDSILGRYGDRLRYANINCHDKQALIAAIQDAGGYSVLKTRLNIPLDAELVRAAASSALSSPLRAIAQAGVGLNHIDLQAAARWGVAVLNTPGANATAVAEYVLAQTLFLSRDLDQYNAQTHKGHWSKGNLAPAAQIAELTLGLVGTGGIAQTVARKAQALGMSVIATGSERFTEQRACDLGLHRRATLDQLLGEADVVSIHTPLTPLTRGLFGSAAFAQMRPGSILINTARGGIVDEDQLATFMTRFPGHLKAVAIDTFAQEKDRFNSPLVGIANAVLTPHIAGNTRAAISQASRQIIDKIRVLSTGSTDH</sequence>
<evidence type="ECO:0000313" key="8">
    <source>
        <dbReference type="Proteomes" id="UP000805841"/>
    </source>
</evidence>
<dbReference type="InterPro" id="IPR029753">
    <property type="entry name" value="D-isomer_DH_CS"/>
</dbReference>
<dbReference type="Proteomes" id="UP000805841">
    <property type="component" value="Unassembled WGS sequence"/>
</dbReference>
<dbReference type="InterPro" id="IPR006140">
    <property type="entry name" value="D-isomer_DH_NAD-bd"/>
</dbReference>
<accession>A0ABR7YZV6</accession>